<keyword evidence="3" id="KW-1185">Reference proteome</keyword>
<dbReference type="Proteomes" id="UP001059401">
    <property type="component" value="Chromosome"/>
</dbReference>
<name>A0ABY5HS80_9SPIR</name>
<evidence type="ECO:0000259" key="1">
    <source>
        <dbReference type="Pfam" id="PF04851"/>
    </source>
</evidence>
<dbReference type="EMBL" id="CP038802">
    <property type="protein sequence ID" value="UTY27995.1"/>
    <property type="molecule type" value="Genomic_DNA"/>
</dbReference>
<accession>A0ABY5HS80</accession>
<dbReference type="PANTHER" id="PTHR47396:SF1">
    <property type="entry name" value="ATP-DEPENDENT HELICASE IRC3-RELATED"/>
    <property type="match status" value="1"/>
</dbReference>
<keyword evidence="2" id="KW-0540">Nuclease</keyword>
<proteinExistence type="predicted"/>
<dbReference type="Gene3D" id="3.40.50.300">
    <property type="entry name" value="P-loop containing nucleotide triphosphate hydrolases"/>
    <property type="match status" value="2"/>
</dbReference>
<dbReference type="InterPro" id="IPR050742">
    <property type="entry name" value="Helicase_Restrict-Modif_Enz"/>
</dbReference>
<keyword evidence="2" id="KW-0378">Hydrolase</keyword>
<dbReference type="InterPro" id="IPR027417">
    <property type="entry name" value="P-loop_NTPase"/>
</dbReference>
<dbReference type="SUPFAM" id="SSF52540">
    <property type="entry name" value="P-loop containing nucleoside triphosphate hydrolases"/>
    <property type="match status" value="1"/>
</dbReference>
<feature type="domain" description="Helicase/UvrB N-terminal" evidence="1">
    <location>
        <begin position="17"/>
        <end position="229"/>
    </location>
</feature>
<evidence type="ECO:0000313" key="2">
    <source>
        <dbReference type="EMBL" id="UTY27995.1"/>
    </source>
</evidence>
<dbReference type="InterPro" id="IPR006935">
    <property type="entry name" value="Helicase/UvrB_N"/>
</dbReference>
<dbReference type="PANTHER" id="PTHR47396">
    <property type="entry name" value="TYPE I RESTRICTION ENZYME ECOKI R PROTEIN"/>
    <property type="match status" value="1"/>
</dbReference>
<sequence>MINRFPEYTTDYIAGIMSLRKPQKESLEILAKIVDSVKPDRQSDKQAALKAVHNSYPTCSDFERDFISLTFALATGVGKTRLMGAFITYLYTNYGIKNFFVTAPNTTIYSKLKQDLGMPHTEKYVFKGLGCFSSPPVIIADEDYRYKNLELFGSDIRIFIFNIDKFNKERAKMRSLSEYLGTSFFESLASMNDLVLIMDESHHYRAERGAQSLNELKPILGLELTATPYTKSGTKQINFKNVVYEYPLSKAIADGYTRTPFAVTRQDIQFFNFGEEEIDKVMLNDGILCHERAKLKLEQYAQNTGKRKVKPFMLVVCKDTAHAEKVQNYLGSDSFKDGAYKGKIITVHSNQRGSESEENMKLLLEVEKYENPIEIVIHVNMLKEGWDVNNLYTIVPLRQAASKILREQMVGRGLRLPYGERTGNKEIDMVMLTAHDKFAELLEEAQKGDSIFKAENIIKAEDISQENLRYTQVSIQLDEDAELEKAYRITGLHKNEEHAALFKDTRTLIQKTVGTYIRRQTGTDIKLSFSSGQKTEITQTIKKELSSDKDLSAIYTENADPLASWISETVSDYCETLSSKYIPIPHITVTDSGLPEYHFADFDLDLEPFTHTVTGEDILIQNLEDQGDRLHIKGSAIDFDAYNPLAEIMNCLCEKSEIDYRRSAALLQKLVTQVCSHYRNKYSENGMRNIVMMNKKDIADKIHSQLMKHFYCEESFLEEKVSLVQPYNLGQAYNYSTASRFFDSYDKDIQSVVFTGIKKGVFEEAKFDSKPELILARIMEQDQTVQKWLRPAKKEFNLQYNGGKHYEPDFVAETSSCIYLIEVKGEDKQDTPDVIAKKNRAVRYCKTVSEWSTAHKGKPWKHLFIPSMQISPSTSFTRLAKTYTIEAESSDIYKTDSGYGTQIAADR</sequence>
<keyword evidence="2" id="KW-0255">Endonuclease</keyword>
<protein>
    <submittedName>
        <fullName evidence="2">Type III restriction endonuclease subunit R</fullName>
    </submittedName>
</protein>
<evidence type="ECO:0000313" key="3">
    <source>
        <dbReference type="Proteomes" id="UP001059401"/>
    </source>
</evidence>
<organism evidence="2 3">
    <name type="scientific">Treponema putidum</name>
    <dbReference type="NCBI Taxonomy" id="221027"/>
    <lineage>
        <taxon>Bacteria</taxon>
        <taxon>Pseudomonadati</taxon>
        <taxon>Spirochaetota</taxon>
        <taxon>Spirochaetia</taxon>
        <taxon>Spirochaetales</taxon>
        <taxon>Treponemataceae</taxon>
        <taxon>Treponema</taxon>
    </lineage>
</organism>
<gene>
    <name evidence="2" type="ORF">E4N76_02615</name>
</gene>
<dbReference type="GO" id="GO:0004519">
    <property type="term" value="F:endonuclease activity"/>
    <property type="evidence" value="ECO:0007669"/>
    <property type="project" value="UniProtKB-KW"/>
</dbReference>
<reference evidence="2" key="1">
    <citation type="submission" date="2019-04" db="EMBL/GenBank/DDBJ databases">
        <title>Whole genome sequencing of oral phylogroup 2 treponemes.</title>
        <authorList>
            <person name="Chan Y."/>
            <person name="Zeng H.H."/>
            <person name="Yu X.L."/>
            <person name="Leung W.K."/>
            <person name="Watt R.M."/>
        </authorList>
    </citation>
    <scope>NUCLEOTIDE SEQUENCE</scope>
    <source>
        <strain evidence="2">OMZ 847</strain>
    </source>
</reference>
<dbReference type="Pfam" id="PF04851">
    <property type="entry name" value="ResIII"/>
    <property type="match status" value="1"/>
</dbReference>
<dbReference type="RefSeq" id="WP_255805972.1">
    <property type="nucleotide sequence ID" value="NZ_CP038802.1"/>
</dbReference>